<evidence type="ECO:0000256" key="7">
    <source>
        <dbReference type="ARBA" id="ARBA00023157"/>
    </source>
</evidence>
<dbReference type="PANTHER" id="PTHR22799">
    <property type="entry name" value="TETRANECTIN-RELATED"/>
    <property type="match status" value="1"/>
</dbReference>
<organism evidence="12 13">
    <name type="scientific">Acipenser oxyrinchus oxyrinchus</name>
    <dbReference type="NCBI Taxonomy" id="40147"/>
    <lineage>
        <taxon>Eukaryota</taxon>
        <taxon>Metazoa</taxon>
        <taxon>Chordata</taxon>
        <taxon>Craniata</taxon>
        <taxon>Vertebrata</taxon>
        <taxon>Euteleostomi</taxon>
        <taxon>Actinopterygii</taxon>
        <taxon>Chondrostei</taxon>
        <taxon>Acipenseriformes</taxon>
        <taxon>Acipenseridae</taxon>
        <taxon>Acipenser</taxon>
    </lineage>
</organism>
<evidence type="ECO:0000256" key="10">
    <source>
        <dbReference type="SAM" id="SignalP"/>
    </source>
</evidence>
<dbReference type="Pfam" id="PF00059">
    <property type="entry name" value="Lectin_C"/>
    <property type="match status" value="1"/>
</dbReference>
<keyword evidence="4" id="KW-0430">Lectin</keyword>
<evidence type="ECO:0000313" key="13">
    <source>
        <dbReference type="Proteomes" id="UP001230051"/>
    </source>
</evidence>
<dbReference type="Gene3D" id="3.10.100.10">
    <property type="entry name" value="Mannose-Binding Protein A, subunit A"/>
    <property type="match status" value="1"/>
</dbReference>
<gene>
    <name evidence="12" type="primary">colec10</name>
    <name evidence="12" type="ORF">AOXY_G3409</name>
</gene>
<evidence type="ECO:0000313" key="12">
    <source>
        <dbReference type="EMBL" id="KAK1173322.1"/>
    </source>
</evidence>
<protein>
    <submittedName>
        <fullName evidence="12">Collectin-10-like isoform X1</fullName>
    </submittedName>
</protein>
<comment type="subcellular location">
    <subcellularLocation>
        <location evidence="1">Secreted</location>
    </subcellularLocation>
</comment>
<keyword evidence="7" id="KW-1015">Disulfide bond</keyword>
<dbReference type="EMBL" id="JAGXEW010000003">
    <property type="protein sequence ID" value="KAK1173322.1"/>
    <property type="molecule type" value="Genomic_DNA"/>
</dbReference>
<dbReference type="GO" id="GO:0030246">
    <property type="term" value="F:carbohydrate binding"/>
    <property type="evidence" value="ECO:0007669"/>
    <property type="project" value="UniProtKB-KW"/>
</dbReference>
<evidence type="ECO:0000256" key="2">
    <source>
        <dbReference type="ARBA" id="ARBA00022525"/>
    </source>
</evidence>
<dbReference type="InterPro" id="IPR016187">
    <property type="entry name" value="CTDL_fold"/>
</dbReference>
<evidence type="ECO:0000256" key="9">
    <source>
        <dbReference type="SAM" id="MobiDB-lite"/>
    </source>
</evidence>
<dbReference type="SMART" id="SM00034">
    <property type="entry name" value="CLECT"/>
    <property type="match status" value="1"/>
</dbReference>
<dbReference type="PROSITE" id="PS50041">
    <property type="entry name" value="C_TYPE_LECTIN_2"/>
    <property type="match status" value="1"/>
</dbReference>
<dbReference type="GO" id="GO:0008083">
    <property type="term" value="F:growth factor activity"/>
    <property type="evidence" value="ECO:0007669"/>
    <property type="project" value="TreeGrafter"/>
</dbReference>
<evidence type="ECO:0000256" key="1">
    <source>
        <dbReference type="ARBA" id="ARBA00004613"/>
    </source>
</evidence>
<dbReference type="AlphaFoldDB" id="A0AAD8LSG4"/>
<keyword evidence="3 10" id="KW-0732">Signal</keyword>
<dbReference type="InterPro" id="IPR016186">
    <property type="entry name" value="C-type_lectin-like/link_sf"/>
</dbReference>
<name>A0AAD8LSG4_ACIOX</name>
<dbReference type="InterPro" id="IPR008160">
    <property type="entry name" value="Collagen"/>
</dbReference>
<feature type="signal peptide" evidence="10">
    <location>
        <begin position="1"/>
        <end position="25"/>
    </location>
</feature>
<dbReference type="InterPro" id="IPR001304">
    <property type="entry name" value="C-type_lectin-like"/>
</dbReference>
<proteinExistence type="predicted"/>
<sequence length="276" mass="30021">MDKQQLKRCLLLFLLLLQMQNIFLSAEVCSNHMILPGPKGNNSDEGQKGDEGEGGKQGKVGPPGPKGLAGEQGSPGDIGMMGKTGPIGAKGEKGNNGLTGPSGFKGKPGSTCDCGRYRKVVGQLDVNIGRLKSSVKFVKNVIAGIKETDEKFYLIVKEGKKYNEALTHCKVRGGTLALPKDMETNSMIADYITQAGLTRVFIGLHDTDKEGQFMYTDNTPLQNYSSWRPGEPNNGFINEDCVEMVSTGGWNDVECDLTIYFVCEFLKKKRNTLTIL</sequence>
<dbReference type="Pfam" id="PF01391">
    <property type="entry name" value="Collagen"/>
    <property type="match status" value="1"/>
</dbReference>
<reference evidence="12" key="1">
    <citation type="submission" date="2022-02" db="EMBL/GenBank/DDBJ databases">
        <title>Atlantic sturgeon de novo genome assembly.</title>
        <authorList>
            <person name="Stock M."/>
            <person name="Klopp C."/>
            <person name="Guiguen Y."/>
            <person name="Cabau C."/>
            <person name="Parinello H."/>
            <person name="Santidrian Yebra-Pimentel E."/>
            <person name="Kuhl H."/>
            <person name="Dirks R.P."/>
            <person name="Guessner J."/>
            <person name="Wuertz S."/>
            <person name="Du K."/>
            <person name="Schartl M."/>
        </authorList>
    </citation>
    <scope>NUCLEOTIDE SEQUENCE</scope>
    <source>
        <strain evidence="12">STURGEONOMICS-FGT-2020</strain>
        <tissue evidence="12">Whole blood</tissue>
    </source>
</reference>
<evidence type="ECO:0000256" key="5">
    <source>
        <dbReference type="ARBA" id="ARBA00022837"/>
    </source>
</evidence>
<feature type="region of interest" description="Disordered" evidence="9">
    <location>
        <begin position="39"/>
        <end position="105"/>
    </location>
</feature>
<keyword evidence="6" id="KW-0176">Collagen</keyword>
<dbReference type="GO" id="GO:0005615">
    <property type="term" value="C:extracellular space"/>
    <property type="evidence" value="ECO:0007669"/>
    <property type="project" value="TreeGrafter"/>
</dbReference>
<evidence type="ECO:0000256" key="8">
    <source>
        <dbReference type="ARBA" id="ARBA00023180"/>
    </source>
</evidence>
<keyword evidence="13" id="KW-1185">Reference proteome</keyword>
<feature type="compositionally biased region" description="Basic and acidic residues" evidence="9">
    <location>
        <begin position="45"/>
        <end position="56"/>
    </location>
</feature>
<dbReference type="InterPro" id="IPR051663">
    <property type="entry name" value="CLec_Tetranectin-domain"/>
</dbReference>
<evidence type="ECO:0000256" key="6">
    <source>
        <dbReference type="ARBA" id="ARBA00023119"/>
    </source>
</evidence>
<dbReference type="GO" id="GO:0001503">
    <property type="term" value="P:ossification"/>
    <property type="evidence" value="ECO:0007669"/>
    <property type="project" value="TreeGrafter"/>
</dbReference>
<evidence type="ECO:0000256" key="3">
    <source>
        <dbReference type="ARBA" id="ARBA00022729"/>
    </source>
</evidence>
<accession>A0AAD8LSG4</accession>
<dbReference type="InterPro" id="IPR033990">
    <property type="entry name" value="Collectin_CTLD"/>
</dbReference>
<dbReference type="GO" id="GO:0005581">
    <property type="term" value="C:collagen trimer"/>
    <property type="evidence" value="ECO:0007669"/>
    <property type="project" value="UniProtKB-KW"/>
</dbReference>
<feature type="chain" id="PRO_5042010893" evidence="10">
    <location>
        <begin position="26"/>
        <end position="276"/>
    </location>
</feature>
<dbReference type="CDD" id="cd03591">
    <property type="entry name" value="CLECT_collectin_like"/>
    <property type="match status" value="1"/>
</dbReference>
<keyword evidence="5" id="KW-0106">Calcium</keyword>
<keyword evidence="8" id="KW-0325">Glycoprotein</keyword>
<evidence type="ECO:0000259" key="11">
    <source>
        <dbReference type="PROSITE" id="PS50041"/>
    </source>
</evidence>
<evidence type="ECO:0000256" key="4">
    <source>
        <dbReference type="ARBA" id="ARBA00022734"/>
    </source>
</evidence>
<dbReference type="PROSITE" id="PS00615">
    <property type="entry name" value="C_TYPE_LECTIN_1"/>
    <property type="match status" value="1"/>
</dbReference>
<feature type="domain" description="C-type lectin" evidence="11">
    <location>
        <begin position="148"/>
        <end position="264"/>
    </location>
</feature>
<keyword evidence="2" id="KW-0964">Secreted</keyword>
<dbReference type="SUPFAM" id="SSF56436">
    <property type="entry name" value="C-type lectin-like"/>
    <property type="match status" value="1"/>
</dbReference>
<dbReference type="InterPro" id="IPR018378">
    <property type="entry name" value="C-type_lectin_CS"/>
</dbReference>
<dbReference type="PANTHER" id="PTHR22799:SF1">
    <property type="entry name" value="C-TYPE LECTIN DOMAIN FAMILY 11 MEMBER A"/>
    <property type="match status" value="1"/>
</dbReference>
<comment type="caution">
    <text evidence="12">The sequence shown here is derived from an EMBL/GenBank/DDBJ whole genome shotgun (WGS) entry which is preliminary data.</text>
</comment>
<dbReference type="Proteomes" id="UP001230051">
    <property type="component" value="Unassembled WGS sequence"/>
</dbReference>